<evidence type="ECO:0000313" key="2">
    <source>
        <dbReference type="EMBL" id="KAF5834010.1"/>
    </source>
</evidence>
<dbReference type="EMBL" id="MU069780">
    <property type="protein sequence ID" value="KAF5834010.1"/>
    <property type="molecule type" value="Genomic_DNA"/>
</dbReference>
<feature type="signal peptide" evidence="1">
    <location>
        <begin position="1"/>
        <end position="20"/>
    </location>
</feature>
<proteinExistence type="predicted"/>
<accession>A0ABQ7GHC1</accession>
<gene>
    <name evidence="2" type="ORF">DUNSADRAFT_9494</name>
</gene>
<comment type="caution">
    <text evidence="2">The sequence shown here is derived from an EMBL/GenBank/DDBJ whole genome shotgun (WGS) entry which is preliminary data.</text>
</comment>
<sequence length="68" mass="7784">MPPGFSFWPKLKILKIGCFAFVTRILTCPSEKTFPVVDIYPTPLVITSVVHVSFTPCFHRNPRDAQYQ</sequence>
<keyword evidence="3" id="KW-1185">Reference proteome</keyword>
<organism evidence="2 3">
    <name type="scientific">Dunaliella salina</name>
    <name type="common">Green alga</name>
    <name type="synonym">Protococcus salinus</name>
    <dbReference type="NCBI Taxonomy" id="3046"/>
    <lineage>
        <taxon>Eukaryota</taxon>
        <taxon>Viridiplantae</taxon>
        <taxon>Chlorophyta</taxon>
        <taxon>core chlorophytes</taxon>
        <taxon>Chlorophyceae</taxon>
        <taxon>CS clade</taxon>
        <taxon>Chlamydomonadales</taxon>
        <taxon>Dunaliellaceae</taxon>
        <taxon>Dunaliella</taxon>
    </lineage>
</organism>
<evidence type="ECO:0008006" key="4">
    <source>
        <dbReference type="Google" id="ProtNLM"/>
    </source>
</evidence>
<dbReference type="Proteomes" id="UP000815325">
    <property type="component" value="Unassembled WGS sequence"/>
</dbReference>
<reference evidence="2" key="1">
    <citation type="submission" date="2017-08" db="EMBL/GenBank/DDBJ databases">
        <authorList>
            <person name="Polle J.E."/>
            <person name="Barry K."/>
            <person name="Cushman J."/>
            <person name="Schmutz J."/>
            <person name="Tran D."/>
            <person name="Hathwaick L.T."/>
            <person name="Yim W.C."/>
            <person name="Jenkins J."/>
            <person name="Mckie-Krisberg Z.M."/>
            <person name="Prochnik S."/>
            <person name="Lindquist E."/>
            <person name="Dockter R.B."/>
            <person name="Adam C."/>
            <person name="Molina H."/>
            <person name="Bunkerborg J."/>
            <person name="Jin E."/>
            <person name="Buchheim M."/>
            <person name="Magnuson J."/>
        </authorList>
    </citation>
    <scope>NUCLEOTIDE SEQUENCE</scope>
    <source>
        <strain evidence="2">CCAP 19/18</strain>
    </source>
</reference>
<name>A0ABQ7GHC1_DUNSA</name>
<feature type="chain" id="PRO_5047521714" description="Encoded protein" evidence="1">
    <location>
        <begin position="21"/>
        <end position="68"/>
    </location>
</feature>
<protein>
    <recommendedName>
        <fullName evidence="4">Encoded protein</fullName>
    </recommendedName>
</protein>
<keyword evidence="1" id="KW-0732">Signal</keyword>
<evidence type="ECO:0000313" key="3">
    <source>
        <dbReference type="Proteomes" id="UP000815325"/>
    </source>
</evidence>
<evidence type="ECO:0000256" key="1">
    <source>
        <dbReference type="SAM" id="SignalP"/>
    </source>
</evidence>